<dbReference type="GO" id="GO:0043137">
    <property type="term" value="P:DNA replication, removal of RNA primer"/>
    <property type="evidence" value="ECO:0007669"/>
    <property type="project" value="TreeGrafter"/>
</dbReference>
<dbReference type="InterPro" id="IPR002156">
    <property type="entry name" value="RNaseH_domain"/>
</dbReference>
<dbReference type="InterPro" id="IPR017067">
    <property type="entry name" value="RNase_H1_euk"/>
</dbReference>
<evidence type="ECO:0000256" key="8">
    <source>
        <dbReference type="ARBA" id="ARBA00022842"/>
    </source>
</evidence>
<comment type="catalytic activity">
    <reaction evidence="1 9">
        <text>Endonucleolytic cleavage to 5'-phosphomonoester.</text>
        <dbReference type="EC" id="3.1.26.4"/>
    </reaction>
</comment>
<dbReference type="PIRSF" id="PIRSF036852">
    <property type="entry name" value="Ribonuclease_H1_euk"/>
    <property type="match status" value="1"/>
</dbReference>
<evidence type="ECO:0000313" key="12">
    <source>
        <dbReference type="Proteomes" id="UP000694844"/>
    </source>
</evidence>
<sequence length="259" mass="28635">MLIRLINTAIRTYALRGAMPYYAVRRGRNVGIYGDWDSCKAQVHGYAGARYKKFNTQKEAQAFVDGHDDTSSNNSSSNYTRSSSHTSSSCTTTQTGSSPKDTEEDHVYTDGCCLNNGQNHSVAGVGVYWGPNHPSNVSERLPGKPTNNRAEIHAARIAVKQAKEKGMKSVTVVTDSQFLINGMTSWIHNWKRNGWVLSDKTEVKNKEDWKAIDSEMQGIEVKFKHVYGHRGVEGNEAADRLANEGAIKTGPGNSSSWFK</sequence>
<dbReference type="GO" id="GO:0004523">
    <property type="term" value="F:RNA-DNA hybrid ribonuclease activity"/>
    <property type="evidence" value="ECO:0007669"/>
    <property type="project" value="UniProtKB-UniRule"/>
</dbReference>
<keyword evidence="5 9" id="KW-0479">Metal-binding</keyword>
<keyword evidence="6 9" id="KW-0255">Endonuclease</keyword>
<dbReference type="InterPro" id="IPR037056">
    <property type="entry name" value="RNase_H1_N_sf"/>
</dbReference>
<dbReference type="Gene3D" id="3.30.420.10">
    <property type="entry name" value="Ribonuclease H-like superfamily/Ribonuclease H"/>
    <property type="match status" value="1"/>
</dbReference>
<evidence type="ECO:0000256" key="5">
    <source>
        <dbReference type="ARBA" id="ARBA00022723"/>
    </source>
</evidence>
<accession>A0A8B8CKF2</accession>
<comment type="function">
    <text evidence="9">Endonuclease that specifically degrades the RNA of RNA-DNA hybrids.</text>
</comment>
<dbReference type="FunFam" id="3.40.970.10:FF:000001">
    <property type="entry name" value="Ribonuclease H1"/>
    <property type="match status" value="1"/>
</dbReference>
<evidence type="ECO:0000313" key="13">
    <source>
        <dbReference type="RefSeq" id="XP_022316317.1"/>
    </source>
</evidence>
<dbReference type="InterPro" id="IPR036397">
    <property type="entry name" value="RNaseH_sf"/>
</dbReference>
<organism evidence="12 13">
    <name type="scientific">Crassostrea virginica</name>
    <name type="common">Eastern oyster</name>
    <dbReference type="NCBI Taxonomy" id="6565"/>
    <lineage>
        <taxon>Eukaryota</taxon>
        <taxon>Metazoa</taxon>
        <taxon>Spiralia</taxon>
        <taxon>Lophotrochozoa</taxon>
        <taxon>Mollusca</taxon>
        <taxon>Bivalvia</taxon>
        <taxon>Autobranchia</taxon>
        <taxon>Pteriomorphia</taxon>
        <taxon>Ostreida</taxon>
        <taxon>Ostreoidea</taxon>
        <taxon>Ostreidae</taxon>
        <taxon>Crassostrea</taxon>
    </lineage>
</organism>
<evidence type="ECO:0000259" key="11">
    <source>
        <dbReference type="PROSITE" id="PS50879"/>
    </source>
</evidence>
<evidence type="ECO:0000256" key="4">
    <source>
        <dbReference type="ARBA" id="ARBA00022722"/>
    </source>
</evidence>
<protein>
    <recommendedName>
        <fullName evidence="9">Ribonuclease H1</fullName>
        <shortName evidence="9">RNase H1</shortName>
        <ecNumber evidence="9">3.1.26.4</ecNumber>
    </recommendedName>
</protein>
<dbReference type="CDD" id="cd09280">
    <property type="entry name" value="RNase_HI_eukaryote_like"/>
    <property type="match status" value="1"/>
</dbReference>
<dbReference type="SUPFAM" id="SSF53098">
    <property type="entry name" value="Ribonuclease H-like"/>
    <property type="match status" value="1"/>
</dbReference>
<keyword evidence="8 9" id="KW-0460">Magnesium</keyword>
<dbReference type="OrthoDB" id="407198at2759"/>
<dbReference type="GO" id="GO:0000287">
    <property type="term" value="F:magnesium ion binding"/>
    <property type="evidence" value="ECO:0007669"/>
    <property type="project" value="UniProtKB-UniRule"/>
</dbReference>
<dbReference type="PANTHER" id="PTHR10642:SF26">
    <property type="entry name" value="RIBONUCLEASE H1"/>
    <property type="match status" value="1"/>
</dbReference>
<dbReference type="InterPro" id="IPR009027">
    <property type="entry name" value="Ribosomal_bL9/RNase_H1_N"/>
</dbReference>
<evidence type="ECO:0000256" key="9">
    <source>
        <dbReference type="PIRNR" id="PIRNR036852"/>
    </source>
</evidence>
<dbReference type="GO" id="GO:0003676">
    <property type="term" value="F:nucleic acid binding"/>
    <property type="evidence" value="ECO:0007669"/>
    <property type="project" value="UniProtKB-UniRule"/>
</dbReference>
<dbReference type="InterPro" id="IPR012337">
    <property type="entry name" value="RNaseH-like_sf"/>
</dbReference>
<feature type="region of interest" description="Disordered" evidence="10">
    <location>
        <begin position="65"/>
        <end position="105"/>
    </location>
</feature>
<dbReference type="AlphaFoldDB" id="A0A8B8CKF2"/>
<keyword evidence="4 9" id="KW-0540">Nuclease</keyword>
<reference evidence="13" key="1">
    <citation type="submission" date="2025-08" db="UniProtKB">
        <authorList>
            <consortium name="RefSeq"/>
        </authorList>
    </citation>
    <scope>IDENTIFICATION</scope>
    <source>
        <tissue evidence="13">Whole sample</tissue>
    </source>
</reference>
<dbReference type="RefSeq" id="XP_022316317.1">
    <property type="nucleotide sequence ID" value="XM_022460609.1"/>
</dbReference>
<dbReference type="EC" id="3.1.26.4" evidence="9"/>
<evidence type="ECO:0000256" key="10">
    <source>
        <dbReference type="SAM" id="MobiDB-lite"/>
    </source>
</evidence>
<dbReference type="PANTHER" id="PTHR10642">
    <property type="entry name" value="RIBONUCLEASE H1"/>
    <property type="match status" value="1"/>
</dbReference>
<dbReference type="Gene3D" id="3.40.970.10">
    <property type="entry name" value="Ribonuclease H1, N-terminal domain"/>
    <property type="match status" value="1"/>
</dbReference>
<evidence type="ECO:0000256" key="7">
    <source>
        <dbReference type="ARBA" id="ARBA00022801"/>
    </source>
</evidence>
<dbReference type="Pfam" id="PF00075">
    <property type="entry name" value="RNase_H"/>
    <property type="match status" value="1"/>
</dbReference>
<evidence type="ECO:0000256" key="1">
    <source>
        <dbReference type="ARBA" id="ARBA00000077"/>
    </source>
</evidence>
<dbReference type="InterPro" id="IPR011320">
    <property type="entry name" value="RNase_H1_N"/>
</dbReference>
<dbReference type="Pfam" id="PF01693">
    <property type="entry name" value="Cauli_VI"/>
    <property type="match status" value="1"/>
</dbReference>
<feature type="compositionally biased region" description="Low complexity" evidence="10">
    <location>
        <begin position="71"/>
        <end position="98"/>
    </location>
</feature>
<gene>
    <name evidence="13" type="primary">LOC111120003</name>
</gene>
<dbReference type="GeneID" id="111120003"/>
<evidence type="ECO:0000256" key="3">
    <source>
        <dbReference type="ARBA" id="ARBA00005300"/>
    </source>
</evidence>
<dbReference type="PROSITE" id="PS50879">
    <property type="entry name" value="RNASE_H_1"/>
    <property type="match status" value="1"/>
</dbReference>
<proteinExistence type="inferred from homology"/>
<evidence type="ECO:0000256" key="6">
    <source>
        <dbReference type="ARBA" id="ARBA00022759"/>
    </source>
</evidence>
<feature type="domain" description="RNase H type-1" evidence="11">
    <location>
        <begin position="101"/>
        <end position="247"/>
    </location>
</feature>
<name>A0A8B8CKF2_CRAVI</name>
<evidence type="ECO:0000256" key="2">
    <source>
        <dbReference type="ARBA" id="ARBA00001946"/>
    </source>
</evidence>
<comment type="cofactor">
    <cofactor evidence="2 9">
        <name>Mg(2+)</name>
        <dbReference type="ChEBI" id="CHEBI:18420"/>
    </cofactor>
</comment>
<dbReference type="Proteomes" id="UP000694844">
    <property type="component" value="Chromosome 2"/>
</dbReference>
<dbReference type="InterPro" id="IPR050092">
    <property type="entry name" value="RNase_H"/>
</dbReference>
<dbReference type="FunFam" id="3.30.420.10:FF:000115">
    <property type="entry name" value="Ribonuclease H"/>
    <property type="match status" value="1"/>
</dbReference>
<comment type="similarity">
    <text evidence="3 9">Belongs to the RNase H family.</text>
</comment>
<keyword evidence="7 9" id="KW-0378">Hydrolase</keyword>
<dbReference type="SUPFAM" id="SSF55658">
    <property type="entry name" value="L9 N-domain-like"/>
    <property type="match status" value="1"/>
</dbReference>
<keyword evidence="12" id="KW-1185">Reference proteome</keyword>